<comment type="caution">
    <text evidence="1">The sequence shown here is derived from an EMBL/GenBank/DDBJ whole genome shotgun (WGS) entry which is preliminary data.</text>
</comment>
<gene>
    <name evidence="1" type="ORF">COX81_00835</name>
</gene>
<dbReference type="EMBL" id="PFPK01000011">
    <property type="protein sequence ID" value="PIZ95450.1"/>
    <property type="molecule type" value="Genomic_DNA"/>
</dbReference>
<organism evidence="1 2">
    <name type="scientific">Candidatus Magasanikbacteria bacterium CG_4_10_14_0_2_um_filter_37_12</name>
    <dbReference type="NCBI Taxonomy" id="1974637"/>
    <lineage>
        <taxon>Bacteria</taxon>
        <taxon>Candidatus Magasanikiibacteriota</taxon>
    </lineage>
</organism>
<accession>A0A2M7V9E2</accession>
<name>A0A2M7V9E2_9BACT</name>
<dbReference type="AlphaFoldDB" id="A0A2M7V9E2"/>
<proteinExistence type="predicted"/>
<evidence type="ECO:0000313" key="2">
    <source>
        <dbReference type="Proteomes" id="UP000228568"/>
    </source>
</evidence>
<sequence>MTNKYPARHTNSTKASLPVEETQLVGTWVETYTDGSSRSVTLRDDHTLMSKKTERGADGLATPYKKEQIGTWTYENNELVLNTKDATIFMTYRVNTQDVVVPELTYIMNENNMIFKMVTE</sequence>
<evidence type="ECO:0008006" key="3">
    <source>
        <dbReference type="Google" id="ProtNLM"/>
    </source>
</evidence>
<dbReference type="Proteomes" id="UP000228568">
    <property type="component" value="Unassembled WGS sequence"/>
</dbReference>
<reference evidence="2" key="1">
    <citation type="submission" date="2017-09" db="EMBL/GenBank/DDBJ databases">
        <title>Depth-based differentiation of microbial function through sediment-hosted aquifers and enrichment of novel symbionts in the deep terrestrial subsurface.</title>
        <authorList>
            <person name="Probst A.J."/>
            <person name="Ladd B."/>
            <person name="Jarett J.K."/>
            <person name="Geller-Mcgrath D.E."/>
            <person name="Sieber C.M.K."/>
            <person name="Emerson J.B."/>
            <person name="Anantharaman K."/>
            <person name="Thomas B.C."/>
            <person name="Malmstrom R."/>
            <person name="Stieglmeier M."/>
            <person name="Klingl A."/>
            <person name="Woyke T."/>
            <person name="Ryan C.M."/>
            <person name="Banfield J.F."/>
        </authorList>
    </citation>
    <scope>NUCLEOTIDE SEQUENCE [LARGE SCALE GENOMIC DNA]</scope>
</reference>
<protein>
    <recommendedName>
        <fullName evidence="3">Lipocalin-like domain-containing protein</fullName>
    </recommendedName>
</protein>
<evidence type="ECO:0000313" key="1">
    <source>
        <dbReference type="EMBL" id="PIZ95450.1"/>
    </source>
</evidence>